<accession>A0A4U5NJX4</accession>
<evidence type="ECO:0008006" key="3">
    <source>
        <dbReference type="Google" id="ProtNLM"/>
    </source>
</evidence>
<evidence type="ECO:0000313" key="2">
    <source>
        <dbReference type="EMBL" id="TKR83578.1"/>
    </source>
</evidence>
<reference evidence="2" key="1">
    <citation type="submission" date="2018-10" db="EMBL/GenBank/DDBJ databases">
        <title>Population genomic analysis revealed the cold adaptation of white poplar.</title>
        <authorList>
            <person name="Liu Y.-J."/>
        </authorList>
    </citation>
    <scope>NUCLEOTIDE SEQUENCE [LARGE SCALE GENOMIC DNA]</scope>
    <source>
        <strain evidence="2">PAL-ZL1</strain>
    </source>
</reference>
<dbReference type="AlphaFoldDB" id="A0A4U5NJX4"/>
<name>A0A4U5NJX4_POPAL</name>
<dbReference type="EMBL" id="RCHU01001022">
    <property type="protein sequence ID" value="TKR83578.1"/>
    <property type="molecule type" value="Genomic_DNA"/>
</dbReference>
<comment type="caution">
    <text evidence="2">The sequence shown here is derived from an EMBL/GenBank/DDBJ whole genome shotgun (WGS) entry which is preliminary data.</text>
</comment>
<sequence length="257" mass="28528">MESVVEDNSSDVEAMLFCSIDDNNDATSSSSEQVPDHVFSLSELFIESPVSSSEQVVDHVFSLSELFTESPVENVLNDKNRNKNKFKSSSSLGKRKGRRENNVGSCKKVKQSTAGEEIRGFLDFCENQNPSTFCSGVLDDVTTDLDDEQALLLTDILTLNSGLEEGGGFDEGFWSLEGNLGFERASHQMGILDNTSTEILDLEDGLSYDEMLEILCSDDDGDMSIEEFLQLLADIRRFEGHDEENEGAQLYGYLNHK</sequence>
<organism evidence="2">
    <name type="scientific">Populus alba</name>
    <name type="common">White poplar</name>
    <dbReference type="NCBI Taxonomy" id="43335"/>
    <lineage>
        <taxon>Eukaryota</taxon>
        <taxon>Viridiplantae</taxon>
        <taxon>Streptophyta</taxon>
        <taxon>Embryophyta</taxon>
        <taxon>Tracheophyta</taxon>
        <taxon>Spermatophyta</taxon>
        <taxon>Magnoliopsida</taxon>
        <taxon>eudicotyledons</taxon>
        <taxon>Gunneridae</taxon>
        <taxon>Pentapetalae</taxon>
        <taxon>rosids</taxon>
        <taxon>fabids</taxon>
        <taxon>Malpighiales</taxon>
        <taxon>Salicaceae</taxon>
        <taxon>Saliceae</taxon>
        <taxon>Populus</taxon>
    </lineage>
</organism>
<proteinExistence type="predicted"/>
<evidence type="ECO:0000256" key="1">
    <source>
        <dbReference type="SAM" id="MobiDB-lite"/>
    </source>
</evidence>
<gene>
    <name evidence="2" type="ORF">D5086_0000263490</name>
</gene>
<feature type="region of interest" description="Disordered" evidence="1">
    <location>
        <begin position="78"/>
        <end position="104"/>
    </location>
</feature>
<protein>
    <recommendedName>
        <fullName evidence="3">EF-hand domain-containing protein</fullName>
    </recommendedName>
</protein>